<dbReference type="OrthoDB" id="8610837at2"/>
<dbReference type="PATRIC" id="fig|1433287.3.peg.1367"/>
<dbReference type="KEGG" id="mvi:X808_13650"/>
<dbReference type="SUPFAM" id="SSF52540">
    <property type="entry name" value="P-loop containing nucleoside triphosphate hydrolases"/>
    <property type="match status" value="1"/>
</dbReference>
<dbReference type="eggNOG" id="COG1106">
    <property type="taxonomic scope" value="Bacteria"/>
</dbReference>
<dbReference type="InterPro" id="IPR027417">
    <property type="entry name" value="P-loop_NTPase"/>
</dbReference>
<dbReference type="Gene3D" id="3.40.50.300">
    <property type="entry name" value="P-loop containing nucleotide triphosphate hydrolases"/>
    <property type="match status" value="1"/>
</dbReference>
<keyword evidence="2" id="KW-1185">Reference proteome</keyword>
<reference evidence="1 2" key="1">
    <citation type="submission" date="2013-12" db="EMBL/GenBank/DDBJ databases">
        <title>Annotation of the Mannheimia varigena USDA-ARS-USMARC-1296 complete genome.</title>
        <authorList>
            <person name="Harhay G.P."/>
            <person name="Clawson M.L."/>
            <person name="Murray R.W."/>
            <person name="Lubbers B.V."/>
            <person name="Heaton M.P."/>
            <person name="Chitko-Mckown C.G."/>
            <person name="Harhay D.M."/>
            <person name="Smith T.P.L."/>
        </authorList>
    </citation>
    <scope>NUCLEOTIDE SEQUENCE [LARGE SCALE GENOMIC DNA]</scope>
    <source>
        <strain evidence="1 2">USDA-ARS-USMARC-1296</strain>
    </source>
</reference>
<dbReference type="EMBL" id="CP006943">
    <property type="protein sequence ID" value="AHG75887.1"/>
    <property type="molecule type" value="Genomic_DNA"/>
</dbReference>
<accession>W0QC68</accession>
<dbReference type="RefSeq" id="WP_025217593.1">
    <property type="nucleotide sequence ID" value="NZ_CP006943.1"/>
</dbReference>
<evidence type="ECO:0000313" key="1">
    <source>
        <dbReference type="EMBL" id="AHG75887.1"/>
    </source>
</evidence>
<sequence length="401" mass="45569">MIITYLKASNLYGFNNTEIDFSYTRKVVDSSIEYEYLPERKNFNFKRVCIISGTNASGKTSLGRVICGIENFLSRKTIIPTLASAICDREQPASIEFEFVTPTNNIFHKLDLSFVDSGVAVKRLQYISLPIGKNDSCSTMRKKLLQVVENKKARNGVYISSDEVGVSTAFEKFSELSIEDLSWMFMFSENQNENKIASPANISASLFKKILKAFDPSIESVEALTPANESEKKRKNRKGNISGYLIKFNNGDSVLINSSGEMTADKDDINRFSKGTYDAIKLTSFISRVFVENEFDGSCTHFLDEQMAYTHSDLEQHILNLIVSKLSPLSQFFYTTHNYDVLDMGFPVHSYLFMRKENSTSSVIQPESSFKKNDRSLLNYVKNDYFNTLPDTSDLDKLLWE</sequence>
<dbReference type="Proteomes" id="UP000066995">
    <property type="component" value="Chromosome"/>
</dbReference>
<evidence type="ECO:0000313" key="2">
    <source>
        <dbReference type="Proteomes" id="UP000066995"/>
    </source>
</evidence>
<dbReference type="HOGENOM" id="CLU_668448_0_0_6"/>
<protein>
    <recommendedName>
        <fullName evidence="3">ATPase AAA-type core domain-containing protein</fullName>
    </recommendedName>
</protein>
<proteinExistence type="predicted"/>
<name>W0QC68_9PAST</name>
<dbReference type="AlphaFoldDB" id="W0QC68"/>
<gene>
    <name evidence="1" type="ORF">X808_13650</name>
</gene>
<organism evidence="1 2">
    <name type="scientific">Mannheimia varigena USDA-ARS-USMARC-1296</name>
    <dbReference type="NCBI Taxonomy" id="1433287"/>
    <lineage>
        <taxon>Bacteria</taxon>
        <taxon>Pseudomonadati</taxon>
        <taxon>Pseudomonadota</taxon>
        <taxon>Gammaproteobacteria</taxon>
        <taxon>Pasteurellales</taxon>
        <taxon>Pasteurellaceae</taxon>
        <taxon>Mannheimia</taxon>
    </lineage>
</organism>
<evidence type="ECO:0008006" key="3">
    <source>
        <dbReference type="Google" id="ProtNLM"/>
    </source>
</evidence>
<dbReference type="STRING" id="1433287.X808_13650"/>